<gene>
    <name evidence="1" type="ORF">B7P43_G14287</name>
</gene>
<organism evidence="1 2">
    <name type="scientific">Cryptotermes secundus</name>
    <dbReference type="NCBI Taxonomy" id="105785"/>
    <lineage>
        <taxon>Eukaryota</taxon>
        <taxon>Metazoa</taxon>
        <taxon>Ecdysozoa</taxon>
        <taxon>Arthropoda</taxon>
        <taxon>Hexapoda</taxon>
        <taxon>Insecta</taxon>
        <taxon>Pterygota</taxon>
        <taxon>Neoptera</taxon>
        <taxon>Polyneoptera</taxon>
        <taxon>Dictyoptera</taxon>
        <taxon>Blattodea</taxon>
        <taxon>Blattoidea</taxon>
        <taxon>Termitoidae</taxon>
        <taxon>Kalotermitidae</taxon>
        <taxon>Cryptotermitinae</taxon>
        <taxon>Cryptotermes</taxon>
    </lineage>
</organism>
<name>A0A2J7QYG1_9NEOP</name>
<reference evidence="1 2" key="1">
    <citation type="submission" date="2017-12" db="EMBL/GenBank/DDBJ databases">
        <title>Hemimetabolous genomes reveal molecular basis of termite eusociality.</title>
        <authorList>
            <person name="Harrison M.C."/>
            <person name="Jongepier E."/>
            <person name="Robertson H.M."/>
            <person name="Arning N."/>
            <person name="Bitard-Feildel T."/>
            <person name="Chao H."/>
            <person name="Childers C.P."/>
            <person name="Dinh H."/>
            <person name="Doddapaneni H."/>
            <person name="Dugan S."/>
            <person name="Gowin J."/>
            <person name="Greiner C."/>
            <person name="Han Y."/>
            <person name="Hu H."/>
            <person name="Hughes D.S.T."/>
            <person name="Huylmans A.-K."/>
            <person name="Kemena C."/>
            <person name="Kremer L.P.M."/>
            <person name="Lee S.L."/>
            <person name="Lopez-Ezquerra A."/>
            <person name="Mallet L."/>
            <person name="Monroy-Kuhn J.M."/>
            <person name="Moser A."/>
            <person name="Murali S.C."/>
            <person name="Muzny D.M."/>
            <person name="Otani S."/>
            <person name="Piulachs M.-D."/>
            <person name="Poelchau M."/>
            <person name="Qu J."/>
            <person name="Schaub F."/>
            <person name="Wada-Katsumata A."/>
            <person name="Worley K.C."/>
            <person name="Xie Q."/>
            <person name="Ylla G."/>
            <person name="Poulsen M."/>
            <person name="Gibbs R.A."/>
            <person name="Schal C."/>
            <person name="Richards S."/>
            <person name="Belles X."/>
            <person name="Korb J."/>
            <person name="Bornberg-Bauer E."/>
        </authorList>
    </citation>
    <scope>NUCLEOTIDE SEQUENCE [LARGE SCALE GENOMIC DNA]</scope>
    <source>
        <tissue evidence="1">Whole body</tissue>
    </source>
</reference>
<evidence type="ECO:0000313" key="1">
    <source>
        <dbReference type="EMBL" id="PNF33609.1"/>
    </source>
</evidence>
<dbReference type="Proteomes" id="UP000235965">
    <property type="component" value="Unassembled WGS sequence"/>
</dbReference>
<accession>A0A2J7QYG1</accession>
<protein>
    <submittedName>
        <fullName evidence="1">Uncharacterized protein</fullName>
    </submittedName>
</protein>
<keyword evidence="2" id="KW-1185">Reference proteome</keyword>
<dbReference type="EMBL" id="NEVH01009095">
    <property type="protein sequence ID" value="PNF33609.1"/>
    <property type="molecule type" value="Genomic_DNA"/>
</dbReference>
<dbReference type="InParanoid" id="A0A2J7QYG1"/>
<proteinExistence type="predicted"/>
<sequence length="132" mass="15064">MHDTTETVPLSSFLNSELPLPLYDDATEMNAVFHIRKLEEFMNFRNVPQQLRLAVACRSIVGQIGRQWVEALKLKYATMASYLDPRPSDADLIEAIKSHFPITVQRAMLTSQLCTVEETLDLLKRIEITQVS</sequence>
<dbReference type="STRING" id="105785.A0A2J7QYG1"/>
<dbReference type="AlphaFoldDB" id="A0A2J7QYG1"/>
<evidence type="ECO:0000313" key="2">
    <source>
        <dbReference type="Proteomes" id="UP000235965"/>
    </source>
</evidence>
<comment type="caution">
    <text evidence="1">The sequence shown here is derived from an EMBL/GenBank/DDBJ whole genome shotgun (WGS) entry which is preliminary data.</text>
</comment>